<dbReference type="AlphaFoldDB" id="S9RQI7"/>
<dbReference type="PROSITE" id="PS51257">
    <property type="entry name" value="PROKAR_LIPOPROTEIN"/>
    <property type="match status" value="1"/>
</dbReference>
<keyword evidence="3" id="KW-0456">Lyase</keyword>
<organism evidence="3 4">
    <name type="scientific">Salipiger mucosus DSM 16094</name>
    <dbReference type="NCBI Taxonomy" id="1123237"/>
    <lineage>
        <taxon>Bacteria</taxon>
        <taxon>Pseudomonadati</taxon>
        <taxon>Pseudomonadota</taxon>
        <taxon>Alphaproteobacteria</taxon>
        <taxon>Rhodobacterales</taxon>
        <taxon>Roseobacteraceae</taxon>
        <taxon>Salipiger</taxon>
    </lineage>
</organism>
<dbReference type="eggNOG" id="ENOG502ZXND">
    <property type="taxonomic scope" value="Bacteria"/>
</dbReference>
<evidence type="ECO:0000259" key="2">
    <source>
        <dbReference type="Pfam" id="PF01607"/>
    </source>
</evidence>
<sequence>MTIKTLLTAAALAAAPVAGFAACAGHSDVTMTCSEGMVFDAQSGTCKVISG</sequence>
<feature type="chain" id="PRO_5004555960" evidence="1">
    <location>
        <begin position="22"/>
        <end position="51"/>
    </location>
</feature>
<dbReference type="EC" id="4.3.2.2" evidence="3"/>
<dbReference type="InterPro" id="IPR036508">
    <property type="entry name" value="Chitin-bd_dom_sf"/>
</dbReference>
<dbReference type="Pfam" id="PF01607">
    <property type="entry name" value="CBM_14"/>
    <property type="match status" value="1"/>
</dbReference>
<reference evidence="4" key="1">
    <citation type="journal article" date="2014" name="Stand. Genomic Sci.">
        <title>Genome sequence of the exopolysaccharide-producing Salipiger mucosus type strain (DSM 16094(T)), a moderately halophilic member of the Roseobacter clade.</title>
        <authorList>
            <person name="Riedel T."/>
            <person name="Spring S."/>
            <person name="Fiebig A."/>
            <person name="Petersen J."/>
            <person name="Kyrpides N.C."/>
            <person name="Goker M."/>
            <person name="Klenk H.P."/>
        </authorList>
    </citation>
    <scope>NUCLEOTIDE SEQUENCE [LARGE SCALE GENOMIC DNA]</scope>
    <source>
        <strain evidence="4">DSM 16094</strain>
    </source>
</reference>
<comment type="caution">
    <text evidence="3">The sequence shown here is derived from an EMBL/GenBank/DDBJ whole genome shotgun (WGS) entry which is preliminary data.</text>
</comment>
<feature type="domain" description="Chitin-binding type-2" evidence="2">
    <location>
        <begin position="19"/>
        <end position="47"/>
    </location>
</feature>
<evidence type="ECO:0000313" key="4">
    <source>
        <dbReference type="Proteomes" id="UP000015347"/>
    </source>
</evidence>
<evidence type="ECO:0000256" key="1">
    <source>
        <dbReference type="SAM" id="SignalP"/>
    </source>
</evidence>
<dbReference type="EMBL" id="APVH01000056">
    <property type="protein sequence ID" value="EPX76269.1"/>
    <property type="molecule type" value="Genomic_DNA"/>
</dbReference>
<name>S9RQI7_9RHOB</name>
<feature type="signal peptide" evidence="1">
    <location>
        <begin position="1"/>
        <end position="21"/>
    </location>
</feature>
<dbReference type="HOGENOM" id="CLU_201241_1_0_5"/>
<protein>
    <submittedName>
        <fullName evidence="3">Adenylosuccinate lyase</fullName>
        <ecNumber evidence="3">4.3.2.2</ecNumber>
    </submittedName>
</protein>
<dbReference type="STRING" id="1123237.Salmuc_01255"/>
<proteinExistence type="predicted"/>
<accession>S9RQI7</accession>
<evidence type="ECO:0000313" key="3">
    <source>
        <dbReference type="EMBL" id="EPX76269.1"/>
    </source>
</evidence>
<dbReference type="GO" id="GO:0008061">
    <property type="term" value="F:chitin binding"/>
    <property type="evidence" value="ECO:0007669"/>
    <property type="project" value="InterPro"/>
</dbReference>
<dbReference type="Proteomes" id="UP000015347">
    <property type="component" value="Unassembled WGS sequence"/>
</dbReference>
<dbReference type="SUPFAM" id="SSF57625">
    <property type="entry name" value="Invertebrate chitin-binding proteins"/>
    <property type="match status" value="1"/>
</dbReference>
<dbReference type="InterPro" id="IPR002557">
    <property type="entry name" value="Chitin-bd_dom"/>
</dbReference>
<keyword evidence="1" id="KW-0732">Signal</keyword>
<keyword evidence="4" id="KW-1185">Reference proteome</keyword>
<gene>
    <name evidence="3" type="ORF">Salmuc_01255</name>
</gene>
<dbReference type="GO" id="GO:0016829">
    <property type="term" value="F:lyase activity"/>
    <property type="evidence" value="ECO:0007669"/>
    <property type="project" value="UniProtKB-KW"/>
</dbReference>
<dbReference type="RefSeq" id="WP_020041925.1">
    <property type="nucleotide sequence ID" value="NZ_KE557284.1"/>
</dbReference>
<dbReference type="GO" id="GO:0005576">
    <property type="term" value="C:extracellular region"/>
    <property type="evidence" value="ECO:0007669"/>
    <property type="project" value="InterPro"/>
</dbReference>